<evidence type="ECO:0000256" key="4">
    <source>
        <dbReference type="ARBA" id="ARBA00023163"/>
    </source>
</evidence>
<evidence type="ECO:0000259" key="5">
    <source>
        <dbReference type="PROSITE" id="PS50931"/>
    </source>
</evidence>
<protein>
    <submittedName>
        <fullName evidence="6">LysR family transcriptional regulator</fullName>
    </submittedName>
</protein>
<evidence type="ECO:0000256" key="3">
    <source>
        <dbReference type="ARBA" id="ARBA00023125"/>
    </source>
</evidence>
<dbReference type="PROSITE" id="PS50931">
    <property type="entry name" value="HTH_LYSR"/>
    <property type="match status" value="1"/>
</dbReference>
<proteinExistence type="inferred from homology"/>
<dbReference type="Gene3D" id="1.10.10.10">
    <property type="entry name" value="Winged helix-like DNA-binding domain superfamily/Winged helix DNA-binding domain"/>
    <property type="match status" value="1"/>
</dbReference>
<dbReference type="InterPro" id="IPR058163">
    <property type="entry name" value="LysR-type_TF_proteobact-type"/>
</dbReference>
<gene>
    <name evidence="6" type="ORF">FHG66_03915</name>
</gene>
<dbReference type="InterPro" id="IPR036388">
    <property type="entry name" value="WH-like_DNA-bd_sf"/>
</dbReference>
<keyword evidence="4" id="KW-0804">Transcription</keyword>
<dbReference type="PANTHER" id="PTHR30537">
    <property type="entry name" value="HTH-TYPE TRANSCRIPTIONAL REGULATOR"/>
    <property type="match status" value="1"/>
</dbReference>
<dbReference type="GO" id="GO:0043565">
    <property type="term" value="F:sequence-specific DNA binding"/>
    <property type="evidence" value="ECO:0007669"/>
    <property type="project" value="TreeGrafter"/>
</dbReference>
<dbReference type="FunFam" id="3.40.190.290:FF:000012">
    <property type="entry name" value="Transcriptional regulator, LysR family"/>
    <property type="match status" value="1"/>
</dbReference>
<keyword evidence="7" id="KW-1185">Reference proteome</keyword>
<dbReference type="Gene3D" id="3.40.190.290">
    <property type="match status" value="1"/>
</dbReference>
<dbReference type="PANTHER" id="PTHR30537:SF1">
    <property type="entry name" value="HTH-TYPE TRANSCRIPTIONAL REGULATOR PGRR"/>
    <property type="match status" value="1"/>
</dbReference>
<sequence>MRRDDLTDLSVFLAVAEERSFTRAAARLGLTQSTLSHSIRSFEERLGVRLLTRTTRSVAPTEAGERLLLAARPGMEAIAAGLSALGELRDKPAGTIRITTSAHACQTILRPALKRLLPDYPDITVEVMIEHGFVDIVSQRFDAGIRLGEQVERDMIAVRIGPEMRWIVVGSPAYLADRSAPVVPQDLTAHRCINYRHSTSGGIYAWEFEQDARALNVRVDGPLVFNDAQPALEAAVEGLGLAYVPEDIAARPLRNGRLVQVLSEWCPPATGYYLYYPSRRQMAPALTLLVEALRWRGHGSMAEGQPS</sequence>
<dbReference type="FunFam" id="1.10.10.10:FF:000001">
    <property type="entry name" value="LysR family transcriptional regulator"/>
    <property type="match status" value="1"/>
</dbReference>
<dbReference type="RefSeq" id="WP_139075384.1">
    <property type="nucleotide sequence ID" value="NZ_VDFU01000003.1"/>
</dbReference>
<accession>A0A5C4N396</accession>
<organism evidence="6 7">
    <name type="scientific">Rubellimicrobium rubrum</name>
    <dbReference type="NCBI Taxonomy" id="2585369"/>
    <lineage>
        <taxon>Bacteria</taxon>
        <taxon>Pseudomonadati</taxon>
        <taxon>Pseudomonadota</taxon>
        <taxon>Alphaproteobacteria</taxon>
        <taxon>Rhodobacterales</taxon>
        <taxon>Roseobacteraceae</taxon>
        <taxon>Rubellimicrobium</taxon>
    </lineage>
</organism>
<name>A0A5C4N396_9RHOB</name>
<dbReference type="InterPro" id="IPR036390">
    <property type="entry name" value="WH_DNA-bd_sf"/>
</dbReference>
<dbReference type="PRINTS" id="PR00039">
    <property type="entry name" value="HTHLYSR"/>
</dbReference>
<evidence type="ECO:0000256" key="2">
    <source>
        <dbReference type="ARBA" id="ARBA00023015"/>
    </source>
</evidence>
<dbReference type="SUPFAM" id="SSF53850">
    <property type="entry name" value="Periplasmic binding protein-like II"/>
    <property type="match status" value="1"/>
</dbReference>
<keyword evidence="3" id="KW-0238">DNA-binding</keyword>
<dbReference type="AlphaFoldDB" id="A0A5C4N396"/>
<dbReference type="CDD" id="cd08474">
    <property type="entry name" value="PBP2_CrgA_like_5"/>
    <property type="match status" value="1"/>
</dbReference>
<evidence type="ECO:0000313" key="6">
    <source>
        <dbReference type="EMBL" id="TNC51962.1"/>
    </source>
</evidence>
<dbReference type="SUPFAM" id="SSF46785">
    <property type="entry name" value="Winged helix' DNA-binding domain"/>
    <property type="match status" value="1"/>
</dbReference>
<reference evidence="6 7" key="1">
    <citation type="submission" date="2019-06" db="EMBL/GenBank/DDBJ databases">
        <title>YIM 131921 draft genome.</title>
        <authorList>
            <person name="Jiang L."/>
        </authorList>
    </citation>
    <scope>NUCLEOTIDE SEQUENCE [LARGE SCALE GENOMIC DNA]</scope>
    <source>
        <strain evidence="6 7">YIM 131921</strain>
    </source>
</reference>
<comment type="caution">
    <text evidence="6">The sequence shown here is derived from an EMBL/GenBank/DDBJ whole genome shotgun (WGS) entry which is preliminary data.</text>
</comment>
<dbReference type="Pfam" id="PF03466">
    <property type="entry name" value="LysR_substrate"/>
    <property type="match status" value="1"/>
</dbReference>
<evidence type="ECO:0000313" key="7">
    <source>
        <dbReference type="Proteomes" id="UP000305887"/>
    </source>
</evidence>
<evidence type="ECO:0000256" key="1">
    <source>
        <dbReference type="ARBA" id="ARBA00009437"/>
    </source>
</evidence>
<dbReference type="InterPro" id="IPR000847">
    <property type="entry name" value="LysR_HTH_N"/>
</dbReference>
<dbReference type="Proteomes" id="UP000305887">
    <property type="component" value="Unassembled WGS sequence"/>
</dbReference>
<dbReference type="GO" id="GO:0006351">
    <property type="term" value="P:DNA-templated transcription"/>
    <property type="evidence" value="ECO:0007669"/>
    <property type="project" value="TreeGrafter"/>
</dbReference>
<keyword evidence="2" id="KW-0805">Transcription regulation</keyword>
<dbReference type="OrthoDB" id="9813056at2"/>
<dbReference type="InterPro" id="IPR005119">
    <property type="entry name" value="LysR_subst-bd"/>
</dbReference>
<comment type="similarity">
    <text evidence="1">Belongs to the LysR transcriptional regulatory family.</text>
</comment>
<dbReference type="GO" id="GO:0003700">
    <property type="term" value="F:DNA-binding transcription factor activity"/>
    <property type="evidence" value="ECO:0007669"/>
    <property type="project" value="InterPro"/>
</dbReference>
<dbReference type="Pfam" id="PF00126">
    <property type="entry name" value="HTH_1"/>
    <property type="match status" value="1"/>
</dbReference>
<dbReference type="EMBL" id="VDFU01000003">
    <property type="protein sequence ID" value="TNC51962.1"/>
    <property type="molecule type" value="Genomic_DNA"/>
</dbReference>
<feature type="domain" description="HTH lysR-type" evidence="5">
    <location>
        <begin position="4"/>
        <end position="61"/>
    </location>
</feature>